<evidence type="ECO:0000313" key="2">
    <source>
        <dbReference type="EMBL" id="OOO08897.1"/>
    </source>
</evidence>
<dbReference type="AlphaFoldDB" id="A0A1S9DIJ5"/>
<sequence length="257" mass="28786">MEADSDTQSDVDLLILDYLLCTSIYGLVYVSGVEAEQANECDLDWHLDAVHAIESVLPHSGLLPDDIGVKVRLFEFANALRCYPDARIASQARETRLSCSRYWSEGKSISLSELAGTFITLCYTVGARLSEATWADTAAQFVMQSAVEEYQKSESPTSLSKHITWAKKISVQTANMNQAFTEYISHLQPPDGTSLNVHMRTVSARFPINKFKYSVFDTLVNIMKVLEPPVLLQLERGQLWGLSRTETKQLKDRVGLK</sequence>
<evidence type="ECO:0000313" key="1">
    <source>
        <dbReference type="EMBL" id="GMG31589.1"/>
    </source>
</evidence>
<comment type="caution">
    <text evidence="2">The sequence shown here is derived from an EMBL/GenBank/DDBJ whole genome shotgun (WGS) entry which is preliminary data.</text>
</comment>
<dbReference type="OrthoDB" id="4149149at2759"/>
<evidence type="ECO:0000313" key="3">
    <source>
        <dbReference type="Proteomes" id="UP000190312"/>
    </source>
</evidence>
<dbReference type="Proteomes" id="UP000190312">
    <property type="component" value="Unassembled WGS sequence"/>
</dbReference>
<reference evidence="1" key="2">
    <citation type="submission" date="2023-04" db="EMBL/GenBank/DDBJ databases">
        <title>Aspergillus oryzae NBRC 4228.</title>
        <authorList>
            <person name="Ichikawa N."/>
            <person name="Sato H."/>
            <person name="Tonouchi N."/>
        </authorList>
    </citation>
    <scope>NUCLEOTIDE SEQUENCE</scope>
    <source>
        <strain evidence="1">NBRC 4228</strain>
    </source>
</reference>
<dbReference type="EMBL" id="MKZY01000005">
    <property type="protein sequence ID" value="OOO08897.1"/>
    <property type="molecule type" value="Genomic_DNA"/>
</dbReference>
<accession>A0A1S9DIJ5</accession>
<dbReference type="Proteomes" id="UP001165205">
    <property type="component" value="Unassembled WGS sequence"/>
</dbReference>
<name>A0A1S9DIJ5_ASPOZ</name>
<gene>
    <name evidence="1" type="ORF">Aory04_000745300</name>
    <name evidence="2" type="ORF">OAory_01101930</name>
</gene>
<organism evidence="2 3">
    <name type="scientific">Aspergillus oryzae</name>
    <name type="common">Yellow koji mold</name>
    <dbReference type="NCBI Taxonomy" id="5062"/>
    <lineage>
        <taxon>Eukaryota</taxon>
        <taxon>Fungi</taxon>
        <taxon>Dikarya</taxon>
        <taxon>Ascomycota</taxon>
        <taxon>Pezizomycotina</taxon>
        <taxon>Eurotiomycetes</taxon>
        <taxon>Eurotiomycetidae</taxon>
        <taxon>Eurotiales</taxon>
        <taxon>Aspergillaceae</taxon>
        <taxon>Aspergillus</taxon>
        <taxon>Aspergillus subgen. Circumdati</taxon>
    </lineage>
</organism>
<dbReference type="EMBL" id="BSYA01000087">
    <property type="protein sequence ID" value="GMG31589.1"/>
    <property type="molecule type" value="Genomic_DNA"/>
</dbReference>
<reference evidence="2 3" key="1">
    <citation type="submission" date="2016-10" db="EMBL/GenBank/DDBJ databases">
        <title>Genome sequencing of Aspergillus oryzae BCC7051.</title>
        <authorList>
            <person name="Thammarongtham C."/>
            <person name="Vorapreeda T."/>
            <person name="Nookaew I."/>
            <person name="Srisuk T."/>
            <person name="Land M."/>
            <person name="Jeennor S."/>
            <person name="Laoteng K."/>
        </authorList>
    </citation>
    <scope>NUCLEOTIDE SEQUENCE [LARGE SCALE GENOMIC DNA]</scope>
    <source>
        <strain evidence="2 3">BCC7051</strain>
    </source>
</reference>
<protein>
    <submittedName>
        <fullName evidence="1">Unnamed protein product</fullName>
    </submittedName>
</protein>
<proteinExistence type="predicted"/>